<protein>
    <submittedName>
        <fullName evidence="3">Ligand-gated ion channel 4</fullName>
    </submittedName>
</protein>
<keyword evidence="2" id="KW-0812">Transmembrane</keyword>
<feature type="transmembrane region" description="Helical" evidence="2">
    <location>
        <begin position="138"/>
        <end position="156"/>
    </location>
</feature>
<feature type="transmembrane region" description="Helical" evidence="2">
    <location>
        <begin position="69"/>
        <end position="89"/>
    </location>
</feature>
<feature type="transmembrane region" description="Helical" evidence="2">
    <location>
        <begin position="168"/>
        <end position="189"/>
    </location>
</feature>
<reference evidence="3" key="1">
    <citation type="submission" date="2015-07" db="EMBL/GenBank/DDBJ databases">
        <title>Transcriptome Assembly of Anthurium amnicola.</title>
        <authorList>
            <person name="Suzuki J."/>
        </authorList>
    </citation>
    <scope>NUCLEOTIDE SEQUENCE</scope>
</reference>
<feature type="transmembrane region" description="Helical" evidence="2">
    <location>
        <begin position="101"/>
        <end position="126"/>
    </location>
</feature>
<keyword evidence="2" id="KW-0472">Membrane</keyword>
<keyword evidence="2" id="KW-1133">Transmembrane helix</keyword>
<evidence type="ECO:0000256" key="1">
    <source>
        <dbReference type="SAM" id="MobiDB-lite"/>
    </source>
</evidence>
<proteinExistence type="predicted"/>
<feature type="region of interest" description="Disordered" evidence="1">
    <location>
        <begin position="1"/>
        <end position="42"/>
    </location>
</feature>
<dbReference type="AlphaFoldDB" id="A0A1D1YIS8"/>
<sequence>VRAPSPLAQHQLEVKHSPIQLPPPFPSSDEDDPSPLPLRPPPAHVAIQVRAPSSVEVQSDVLPPEAKRVGKVVLAVAVVLVTSSIGLMVTQPQAPTSHGHLLFDVYTAFVYLTFCTGISLSVHYILAPSPSGAVYVWMQKWVMVIGQGFMAAAFFLRGSIVLTTDSLTFVSLLFLLLVDLFILFLLLAWNMRADSSGPPGSAASPDSFSGR</sequence>
<dbReference type="EMBL" id="GDJX01013394">
    <property type="protein sequence ID" value="JAT54542.1"/>
    <property type="molecule type" value="Transcribed_RNA"/>
</dbReference>
<accession>A0A1D1YIS8</accession>
<gene>
    <name evidence="3" type="primary">lgc-4_1</name>
    <name evidence="3" type="ORF">g.28640</name>
</gene>
<feature type="non-terminal residue" evidence="3">
    <location>
        <position position="1"/>
    </location>
</feature>
<evidence type="ECO:0000313" key="3">
    <source>
        <dbReference type="EMBL" id="JAT54542.1"/>
    </source>
</evidence>
<evidence type="ECO:0000256" key="2">
    <source>
        <dbReference type="SAM" id="Phobius"/>
    </source>
</evidence>
<name>A0A1D1YIS8_9ARAE</name>
<organism evidence="3">
    <name type="scientific">Anthurium amnicola</name>
    <dbReference type="NCBI Taxonomy" id="1678845"/>
    <lineage>
        <taxon>Eukaryota</taxon>
        <taxon>Viridiplantae</taxon>
        <taxon>Streptophyta</taxon>
        <taxon>Embryophyta</taxon>
        <taxon>Tracheophyta</taxon>
        <taxon>Spermatophyta</taxon>
        <taxon>Magnoliopsida</taxon>
        <taxon>Liliopsida</taxon>
        <taxon>Araceae</taxon>
        <taxon>Pothoideae</taxon>
        <taxon>Potheae</taxon>
        <taxon>Anthurium</taxon>
    </lineage>
</organism>